<dbReference type="GO" id="GO:0045275">
    <property type="term" value="C:respiratory chain complex III"/>
    <property type="evidence" value="ECO:0007669"/>
    <property type="project" value="InterPro"/>
</dbReference>
<keyword evidence="6" id="KW-0249">Electron transport</keyword>
<dbReference type="eggNOG" id="KOG3440">
    <property type="taxonomic scope" value="Eukaryota"/>
</dbReference>
<dbReference type="InParanoid" id="G1XKJ8"/>
<keyword evidence="5" id="KW-0999">Mitochondrion inner membrane</keyword>
<organism evidence="10 11">
    <name type="scientific">Arthrobotrys oligospora (strain ATCC 24927 / CBS 115.81 / DSM 1491)</name>
    <name type="common">Nematode-trapping fungus</name>
    <name type="synonym">Didymozoophaga oligospora</name>
    <dbReference type="NCBI Taxonomy" id="756982"/>
    <lineage>
        <taxon>Eukaryota</taxon>
        <taxon>Fungi</taxon>
        <taxon>Dikarya</taxon>
        <taxon>Ascomycota</taxon>
        <taxon>Pezizomycotina</taxon>
        <taxon>Orbiliomycetes</taxon>
        <taxon>Orbiliales</taxon>
        <taxon>Orbiliaceae</taxon>
        <taxon>Orbilia</taxon>
        <taxon>Orbilia oligospora</taxon>
    </lineage>
</organism>
<gene>
    <name evidence="10" type="ORF">AOL_s00110g18</name>
</gene>
<dbReference type="InterPro" id="IPR003197">
    <property type="entry name" value="QCR7"/>
</dbReference>
<proteinExistence type="inferred from homology"/>
<dbReference type="STRING" id="756982.G1XKJ8"/>
<keyword evidence="3" id="KW-0813">Transport</keyword>
<accession>G1XKJ8</accession>
<evidence type="ECO:0000256" key="2">
    <source>
        <dbReference type="ARBA" id="ARBA00008554"/>
    </source>
</evidence>
<comment type="subcellular location">
    <subcellularLocation>
        <location evidence="1">Mitochondrion inner membrane</location>
        <topology evidence="1">Peripheral membrane protein</topology>
        <orientation evidence="1">Matrix side</orientation>
    </subcellularLocation>
</comment>
<evidence type="ECO:0000313" key="11">
    <source>
        <dbReference type="Proteomes" id="UP000008784"/>
    </source>
</evidence>
<keyword evidence="8" id="KW-0472">Membrane</keyword>
<dbReference type="InterPro" id="IPR036544">
    <property type="entry name" value="QCR7_sf"/>
</dbReference>
<reference evidence="10 11" key="1">
    <citation type="journal article" date="2011" name="PLoS Pathog.">
        <title>Genomic and proteomic analyses of the fungus Arthrobotrys oligospora provide insights into nematode-trap formation.</title>
        <authorList>
            <person name="Yang J."/>
            <person name="Wang L."/>
            <person name="Ji X."/>
            <person name="Feng Y."/>
            <person name="Li X."/>
            <person name="Zou C."/>
            <person name="Xu J."/>
            <person name="Ren Y."/>
            <person name="Mi Q."/>
            <person name="Wu J."/>
            <person name="Liu S."/>
            <person name="Liu Y."/>
            <person name="Huang X."/>
            <person name="Wang H."/>
            <person name="Niu X."/>
            <person name="Li J."/>
            <person name="Liang L."/>
            <person name="Luo Y."/>
            <person name="Ji K."/>
            <person name="Zhou W."/>
            <person name="Yu Z."/>
            <person name="Li G."/>
            <person name="Liu Y."/>
            <person name="Li L."/>
            <person name="Qiao M."/>
            <person name="Feng L."/>
            <person name="Zhang K.-Q."/>
        </authorList>
    </citation>
    <scope>NUCLEOTIDE SEQUENCE [LARGE SCALE GENOMIC DNA]</scope>
    <source>
        <strain evidence="11">ATCC 24927 / CBS 115.81 / DSM 1491</strain>
    </source>
</reference>
<sequence>MPVPIRRRLISAYILTPKTETSFITYRETSDAVHPQQVNHTPPDLVSHIPPSQTDSPSPASASSLATMAAVKKITNYIIARPKLFNFIKPIADRYCDLAGYRKVGLMYEDLLREESHTVQLALKRLPPRLAYDRAFRIRRALQCSVTHTLLPKEEWIKAEEDVPYLSPYIEEIEKEETERKMFDALTRK</sequence>
<dbReference type="Proteomes" id="UP000008784">
    <property type="component" value="Unassembled WGS sequence"/>
</dbReference>
<dbReference type="OMA" id="REETHTV"/>
<keyword evidence="11" id="KW-1185">Reference proteome</keyword>
<dbReference type="FunCoup" id="G1XKJ8">
    <property type="interactions" value="184"/>
</dbReference>
<dbReference type="PANTHER" id="PTHR12022:SF0">
    <property type="entry name" value="CYTOCHROME B-C1 COMPLEX SUBUNIT 7"/>
    <property type="match status" value="1"/>
</dbReference>
<dbReference type="EMBL" id="ADOT01000194">
    <property type="protein sequence ID" value="EGX46194.1"/>
    <property type="molecule type" value="Genomic_DNA"/>
</dbReference>
<protein>
    <recommendedName>
        <fullName evidence="9">Complex III subunit 7</fullName>
    </recommendedName>
</protein>
<dbReference type="PANTHER" id="PTHR12022">
    <property type="entry name" value="UBIQUINOL-CYTOCHROME C REDUCTASE COMPLEX 14 KD PROTEIN"/>
    <property type="match status" value="1"/>
</dbReference>
<name>G1XKJ8_ARTOA</name>
<evidence type="ECO:0000256" key="5">
    <source>
        <dbReference type="ARBA" id="ARBA00022792"/>
    </source>
</evidence>
<dbReference type="SUPFAM" id="SSF81524">
    <property type="entry name" value="14 kDa protein of cytochrome bc1 complex (Ubiquinol-cytochrome c reductase)"/>
    <property type="match status" value="1"/>
</dbReference>
<evidence type="ECO:0000313" key="10">
    <source>
        <dbReference type="EMBL" id="EGX46194.1"/>
    </source>
</evidence>
<evidence type="ECO:0000256" key="4">
    <source>
        <dbReference type="ARBA" id="ARBA00022660"/>
    </source>
</evidence>
<dbReference type="OrthoDB" id="425749at2759"/>
<dbReference type="AlphaFoldDB" id="G1XKJ8"/>
<evidence type="ECO:0000256" key="3">
    <source>
        <dbReference type="ARBA" id="ARBA00022448"/>
    </source>
</evidence>
<comment type="caution">
    <text evidence="10">The sequence shown here is derived from an EMBL/GenBank/DDBJ whole genome shotgun (WGS) entry which is preliminary data.</text>
</comment>
<evidence type="ECO:0000256" key="9">
    <source>
        <dbReference type="ARBA" id="ARBA00031684"/>
    </source>
</evidence>
<dbReference type="Gene3D" id="1.10.1090.10">
    <property type="entry name" value="Cytochrome b-c1 complex subunit 7"/>
    <property type="match status" value="1"/>
</dbReference>
<keyword evidence="4" id="KW-0679">Respiratory chain</keyword>
<evidence type="ECO:0000256" key="8">
    <source>
        <dbReference type="ARBA" id="ARBA00023136"/>
    </source>
</evidence>
<comment type="similarity">
    <text evidence="2">Belongs to the UQCRB/QCR7 family.</text>
</comment>
<dbReference type="HOGENOM" id="CLU_1434120_0_0_1"/>
<dbReference type="FunFam" id="1.10.1090.10:FF:000001">
    <property type="entry name" value="Cytochrome b-c1 complex subunit 7"/>
    <property type="match status" value="1"/>
</dbReference>
<dbReference type="GeneID" id="22896067"/>
<dbReference type="GO" id="GO:0006122">
    <property type="term" value="P:mitochondrial electron transport, ubiquinol to cytochrome c"/>
    <property type="evidence" value="ECO:0007669"/>
    <property type="project" value="InterPro"/>
</dbReference>
<keyword evidence="7" id="KW-0496">Mitochondrion</keyword>
<evidence type="ECO:0000256" key="1">
    <source>
        <dbReference type="ARBA" id="ARBA00004443"/>
    </source>
</evidence>
<dbReference type="RefSeq" id="XP_011125010.1">
    <property type="nucleotide sequence ID" value="XM_011126708.1"/>
</dbReference>
<evidence type="ECO:0000256" key="7">
    <source>
        <dbReference type="ARBA" id="ARBA00023128"/>
    </source>
</evidence>
<dbReference type="Pfam" id="PF02271">
    <property type="entry name" value="UCR_14kD"/>
    <property type="match status" value="1"/>
</dbReference>
<dbReference type="GO" id="GO:0005743">
    <property type="term" value="C:mitochondrial inner membrane"/>
    <property type="evidence" value="ECO:0007669"/>
    <property type="project" value="UniProtKB-SubCell"/>
</dbReference>
<evidence type="ECO:0000256" key="6">
    <source>
        <dbReference type="ARBA" id="ARBA00022982"/>
    </source>
</evidence>